<comment type="caution">
    <text evidence="1">The sequence shown here is derived from an EMBL/GenBank/DDBJ whole genome shotgun (WGS) entry which is preliminary data.</text>
</comment>
<reference evidence="2" key="1">
    <citation type="submission" date="2016-04" db="EMBL/GenBank/DDBJ databases">
        <title>Cephalotus genome sequencing.</title>
        <authorList>
            <person name="Fukushima K."/>
            <person name="Hasebe M."/>
            <person name="Fang X."/>
        </authorList>
    </citation>
    <scope>NUCLEOTIDE SEQUENCE [LARGE SCALE GENOMIC DNA]</scope>
    <source>
        <strain evidence="2">cv. St1</strain>
    </source>
</reference>
<dbReference type="Proteomes" id="UP000187406">
    <property type="component" value="Unassembled WGS sequence"/>
</dbReference>
<dbReference type="EMBL" id="BDDD01001704">
    <property type="protein sequence ID" value="GAV77884.1"/>
    <property type="molecule type" value="Genomic_DNA"/>
</dbReference>
<keyword evidence="2" id="KW-1185">Reference proteome</keyword>
<feature type="non-terminal residue" evidence="1">
    <location>
        <position position="1"/>
    </location>
</feature>
<gene>
    <name evidence="1" type="ORF">CFOL_v3_21352</name>
</gene>
<dbReference type="OrthoDB" id="1682876at2759"/>
<evidence type="ECO:0000313" key="1">
    <source>
        <dbReference type="EMBL" id="GAV77884.1"/>
    </source>
</evidence>
<dbReference type="Pfam" id="PF05553">
    <property type="entry name" value="DUF761"/>
    <property type="match status" value="1"/>
</dbReference>
<organism evidence="1 2">
    <name type="scientific">Cephalotus follicularis</name>
    <name type="common">Albany pitcher plant</name>
    <dbReference type="NCBI Taxonomy" id="3775"/>
    <lineage>
        <taxon>Eukaryota</taxon>
        <taxon>Viridiplantae</taxon>
        <taxon>Streptophyta</taxon>
        <taxon>Embryophyta</taxon>
        <taxon>Tracheophyta</taxon>
        <taxon>Spermatophyta</taxon>
        <taxon>Magnoliopsida</taxon>
        <taxon>eudicotyledons</taxon>
        <taxon>Gunneridae</taxon>
        <taxon>Pentapetalae</taxon>
        <taxon>rosids</taxon>
        <taxon>fabids</taxon>
        <taxon>Oxalidales</taxon>
        <taxon>Cephalotaceae</taxon>
        <taxon>Cephalotus</taxon>
    </lineage>
</organism>
<proteinExistence type="predicted"/>
<accession>A0A1Q3CCB9</accession>
<dbReference type="InParanoid" id="A0A1Q3CCB9"/>
<dbReference type="AlphaFoldDB" id="A0A1Q3CCB9"/>
<protein>
    <submittedName>
        <fullName evidence="1">DUF761 domain-containing protein</fullName>
    </submittedName>
</protein>
<dbReference type="InterPro" id="IPR008480">
    <property type="entry name" value="DUF761_pln"/>
</dbReference>
<name>A0A1Q3CCB9_CEPFO</name>
<evidence type="ECO:0000313" key="2">
    <source>
        <dbReference type="Proteomes" id="UP000187406"/>
    </source>
</evidence>
<sequence length="120" mass="14389">QMSRENWSLLLGSLKRAVKKINILLLKWRLSCMLKYAYSKKRRPLSFNDRLGLNGCFEDVVESDENNSISIRAIERTRSYNANSDDDIDRRAEVFISNFRRQLWYERQVSLELRYPPREK</sequence>